<dbReference type="Gene3D" id="2.60.40.10">
    <property type="entry name" value="Immunoglobulins"/>
    <property type="match status" value="1"/>
</dbReference>
<organism evidence="1 2">
    <name type="scientific">Candidatus Schekmanbacteria bacterium RBG_16_38_11</name>
    <dbReference type="NCBI Taxonomy" id="1817880"/>
    <lineage>
        <taxon>Bacteria</taxon>
        <taxon>Candidatus Schekmaniibacteriota</taxon>
    </lineage>
</organism>
<dbReference type="PROSITE" id="PS51257">
    <property type="entry name" value="PROKAR_LIPOPROTEIN"/>
    <property type="match status" value="1"/>
</dbReference>
<accession>A0A1F7RV30</accession>
<dbReference type="EMBL" id="MGDF01000119">
    <property type="protein sequence ID" value="OGL44928.1"/>
    <property type="molecule type" value="Genomic_DNA"/>
</dbReference>
<dbReference type="Proteomes" id="UP000178435">
    <property type="component" value="Unassembled WGS sequence"/>
</dbReference>
<sequence length="624" mass="67395">MKKILSCLRLFLSIFVIISFSVFFVSCSNGDKGEKVKIIKEKKSSKVSASAAGSAEPSVKALLTNGETEFRIGALGGTVEVVDPQSPIFGTSVAFSNKDYRENDNSYIRMQWTSGGTVENDTNGNPRILVPTGSVDPNFNKGVNTGLITSNIIVLFFDTIKNGETVTTFPTYFIKEFKDNKFTTFADLPSPEAGTITLIQVLQPPMFTMIIPPNPLRIPSKVKGASGSVLGVGLPIFFGIADDLNQGLVKVGGLPVVAFKNKVPIKIPYSKDAVTALGIDPANLRLYELHINTWRNVTIEISEILASLPSEVTFPGSLADKIRYDADAKLLFFTGMMTTGEQTALLALSADIPYQDAINALFARSQRDGFITANVGEFSIFQVVAPFDKNNSLPIVLNVKPKVKKKKIKIQYKLADAEKDKCDILIEYRETPGHFGTTGWNTITEQKNVSPGIKTFKWDSVALTGSKSGFFQIRITPTQKIADKDIAGGSGFSAVFRINNNPGLSLTPPSGLSGTVTGADTILADPSKLPQVSLTWTASSSSGVTGYNIYRQARLKNGFEKNFRKIGSADGATTESFDDKTLPSTFFEAIYKVASFDSLGNESGFSDGIRLASIVLGGYGYYGG</sequence>
<dbReference type="InterPro" id="IPR013783">
    <property type="entry name" value="Ig-like_fold"/>
</dbReference>
<name>A0A1F7RV30_9BACT</name>
<reference evidence="1 2" key="1">
    <citation type="journal article" date="2016" name="Nat. Commun.">
        <title>Thousands of microbial genomes shed light on interconnected biogeochemical processes in an aquifer system.</title>
        <authorList>
            <person name="Anantharaman K."/>
            <person name="Brown C.T."/>
            <person name="Hug L.A."/>
            <person name="Sharon I."/>
            <person name="Castelle C.J."/>
            <person name="Probst A.J."/>
            <person name="Thomas B.C."/>
            <person name="Singh A."/>
            <person name="Wilkins M.J."/>
            <person name="Karaoz U."/>
            <person name="Brodie E.L."/>
            <person name="Williams K.H."/>
            <person name="Hubbard S.S."/>
            <person name="Banfield J.F."/>
        </authorList>
    </citation>
    <scope>NUCLEOTIDE SEQUENCE [LARGE SCALE GENOMIC DNA]</scope>
</reference>
<evidence type="ECO:0000313" key="2">
    <source>
        <dbReference type="Proteomes" id="UP000178435"/>
    </source>
</evidence>
<gene>
    <name evidence="1" type="ORF">A2149_03240</name>
</gene>
<comment type="caution">
    <text evidence="1">The sequence shown here is derived from an EMBL/GenBank/DDBJ whole genome shotgun (WGS) entry which is preliminary data.</text>
</comment>
<protein>
    <recommendedName>
        <fullName evidence="3">Fibronectin type-III domain-containing protein</fullName>
    </recommendedName>
</protein>
<proteinExistence type="predicted"/>
<evidence type="ECO:0000313" key="1">
    <source>
        <dbReference type="EMBL" id="OGL44928.1"/>
    </source>
</evidence>
<evidence type="ECO:0008006" key="3">
    <source>
        <dbReference type="Google" id="ProtNLM"/>
    </source>
</evidence>
<dbReference type="AlphaFoldDB" id="A0A1F7RV30"/>